<accession>A0AAU7QQF2</accession>
<evidence type="ECO:0000313" key="2">
    <source>
        <dbReference type="EMBL" id="XBS91605.1"/>
    </source>
</evidence>
<keyword evidence="1" id="KW-0472">Membrane</keyword>
<keyword evidence="1" id="KW-1133">Transmembrane helix</keyword>
<evidence type="ECO:0000256" key="1">
    <source>
        <dbReference type="SAM" id="Phobius"/>
    </source>
</evidence>
<dbReference type="Pfam" id="PF05545">
    <property type="entry name" value="FixQ"/>
    <property type="match status" value="1"/>
</dbReference>
<dbReference type="RefSeq" id="WP_007805540.1">
    <property type="nucleotide sequence ID" value="NZ_CP157948.1"/>
</dbReference>
<name>A0AAU7QQF2_9GAMM</name>
<reference evidence="2" key="1">
    <citation type="submission" date="2024-06" db="EMBL/GenBank/DDBJ databases">
        <authorList>
            <person name="Sun Y."/>
        </authorList>
    </citation>
    <scope>NUCLEOTIDE SEQUENCE</scope>
    <source>
        <strain evidence="2">IGA1.0</strain>
    </source>
</reference>
<feature type="transmembrane region" description="Helical" evidence="1">
    <location>
        <begin position="6"/>
        <end position="30"/>
    </location>
</feature>
<keyword evidence="1" id="KW-0812">Transmembrane</keyword>
<dbReference type="AlphaFoldDB" id="A0AAU7QQF2"/>
<gene>
    <name evidence="2" type="ORF">ABNK63_08260</name>
</gene>
<dbReference type="InterPro" id="IPR008621">
    <property type="entry name" value="Cbb3-typ_cyt_oxidase_comp"/>
</dbReference>
<organism evidence="2">
    <name type="scientific">Rhodanobacter sp. IGA1.0</name>
    <dbReference type="NCBI Taxonomy" id="3158582"/>
    <lineage>
        <taxon>Bacteria</taxon>
        <taxon>Pseudomonadati</taxon>
        <taxon>Pseudomonadota</taxon>
        <taxon>Gammaproteobacteria</taxon>
        <taxon>Lysobacterales</taxon>
        <taxon>Rhodanobacteraceae</taxon>
        <taxon>Rhodanobacter</taxon>
    </lineage>
</organism>
<dbReference type="EMBL" id="CP157948">
    <property type="protein sequence ID" value="XBS91605.1"/>
    <property type="molecule type" value="Genomic_DNA"/>
</dbReference>
<sequence length="61" mass="7273">MTINPIWGHVTGVLIALMMISFIGIWIWAWRKYHQPTFNRMAHLPLEDEPETDVRNKEDRP</sequence>
<protein>
    <submittedName>
        <fullName evidence="2">Cbb3-type cytochrome c oxidase subunit 3</fullName>
    </submittedName>
</protein>
<proteinExistence type="predicted"/>